<evidence type="ECO:0000313" key="1">
    <source>
        <dbReference type="EMBL" id="RAL06778.1"/>
    </source>
</evidence>
<proteinExistence type="predicted"/>
<name>A0A395HIH5_ASPHC</name>
<dbReference type="RefSeq" id="XP_025545932.1">
    <property type="nucleotide sequence ID" value="XM_025691050.1"/>
</dbReference>
<accession>A0A395HIH5</accession>
<reference evidence="1 2" key="1">
    <citation type="submission" date="2018-02" db="EMBL/GenBank/DDBJ databases">
        <title>The genomes of Aspergillus section Nigri reveals drivers in fungal speciation.</title>
        <authorList>
            <consortium name="DOE Joint Genome Institute"/>
            <person name="Vesth T.C."/>
            <person name="Nybo J."/>
            <person name="Theobald S."/>
            <person name="Brandl J."/>
            <person name="Frisvad J.C."/>
            <person name="Nielsen K.F."/>
            <person name="Lyhne E.K."/>
            <person name="Kogle M.E."/>
            <person name="Kuo A."/>
            <person name="Riley R."/>
            <person name="Clum A."/>
            <person name="Nolan M."/>
            <person name="Lipzen A."/>
            <person name="Salamov A."/>
            <person name="Henrissat B."/>
            <person name="Wiebenga A."/>
            <person name="De vries R.P."/>
            <person name="Grigoriev I.V."/>
            <person name="Mortensen U.H."/>
            <person name="Andersen M.R."/>
            <person name="Baker S.E."/>
        </authorList>
    </citation>
    <scope>NUCLEOTIDE SEQUENCE [LARGE SCALE GENOMIC DNA]</scope>
    <source>
        <strain evidence="1 2">CBS 101889</strain>
    </source>
</reference>
<dbReference type="Proteomes" id="UP000248961">
    <property type="component" value="Unassembled WGS sequence"/>
</dbReference>
<protein>
    <submittedName>
        <fullName evidence="1">Uncharacterized protein</fullName>
    </submittedName>
</protein>
<evidence type="ECO:0000313" key="2">
    <source>
        <dbReference type="Proteomes" id="UP000248961"/>
    </source>
</evidence>
<dbReference type="GeneID" id="37195339"/>
<dbReference type="STRING" id="1450537.A0A395HIH5"/>
<dbReference type="AlphaFoldDB" id="A0A395HIH5"/>
<sequence length="91" mass="10782">MLLTPSQRVAVYQLSEYLSFSKNSQDIAFDCYRLAVEKDWEIKDFLMSMNVILDPIRLSEIQLSDDQKKELRGKRILGLMSHHLHMRRVLQ</sequence>
<gene>
    <name evidence="1" type="ORF">BO97DRAFT_279253</name>
</gene>
<dbReference type="EMBL" id="KZ824353">
    <property type="protein sequence ID" value="RAL06778.1"/>
    <property type="molecule type" value="Genomic_DNA"/>
</dbReference>
<organism evidence="1 2">
    <name type="scientific">Aspergillus homomorphus (strain CBS 101889)</name>
    <dbReference type="NCBI Taxonomy" id="1450537"/>
    <lineage>
        <taxon>Eukaryota</taxon>
        <taxon>Fungi</taxon>
        <taxon>Dikarya</taxon>
        <taxon>Ascomycota</taxon>
        <taxon>Pezizomycotina</taxon>
        <taxon>Eurotiomycetes</taxon>
        <taxon>Eurotiomycetidae</taxon>
        <taxon>Eurotiales</taxon>
        <taxon>Aspergillaceae</taxon>
        <taxon>Aspergillus</taxon>
        <taxon>Aspergillus subgen. Circumdati</taxon>
    </lineage>
</organism>
<keyword evidence="2" id="KW-1185">Reference proteome</keyword>
<dbReference type="VEuPathDB" id="FungiDB:BO97DRAFT_279253"/>